<proteinExistence type="inferred from homology"/>
<evidence type="ECO:0000256" key="1">
    <source>
        <dbReference type="ARBA" id="ARBA00009437"/>
    </source>
</evidence>
<dbReference type="FunFam" id="1.10.10.10:FF:000001">
    <property type="entry name" value="LysR family transcriptional regulator"/>
    <property type="match status" value="1"/>
</dbReference>
<name>A0A972F6R5_9RHOO</name>
<dbReference type="Pfam" id="PF03466">
    <property type="entry name" value="LysR_substrate"/>
    <property type="match status" value="1"/>
</dbReference>
<dbReference type="InterPro" id="IPR036388">
    <property type="entry name" value="WH-like_DNA-bd_sf"/>
</dbReference>
<keyword evidence="4" id="KW-0804">Transcription</keyword>
<dbReference type="Proteomes" id="UP000599523">
    <property type="component" value="Unassembled WGS sequence"/>
</dbReference>
<dbReference type="SUPFAM" id="SSF46785">
    <property type="entry name" value="Winged helix' DNA-binding domain"/>
    <property type="match status" value="1"/>
</dbReference>
<dbReference type="InterPro" id="IPR000847">
    <property type="entry name" value="LysR_HTH_N"/>
</dbReference>
<keyword evidence="7" id="KW-1185">Reference proteome</keyword>
<protein>
    <submittedName>
        <fullName evidence="6">LysR family transcriptional regulator</fullName>
    </submittedName>
</protein>
<dbReference type="SUPFAM" id="SSF53850">
    <property type="entry name" value="Periplasmic binding protein-like II"/>
    <property type="match status" value="1"/>
</dbReference>
<evidence type="ECO:0000256" key="3">
    <source>
        <dbReference type="ARBA" id="ARBA00023125"/>
    </source>
</evidence>
<dbReference type="CDD" id="cd05466">
    <property type="entry name" value="PBP2_LTTR_substrate"/>
    <property type="match status" value="1"/>
</dbReference>
<sequence length="305" mass="32623">MDPGLLRSFVIVAREGNLTRAASRLFLSQPALSLQIKKLQSEVGLALFERTPRGMRLTDFGRRLLPAAERAVASVNEFESAAASLRGAVSGRLRLGTIVDPEFLRLGAFLGALAESHPGLAFELRHGMSGAVAREVELGTLDVAYTLGFPGLKELAGRFHAIQLTSFTYRVVAPPGWGAQVRGKGWRELAALPWIATPQESAHHRLLGRIFGSLGVEQNVVARVDLEPTMLDLVRSGVALALARDSLALRAAHADGVVIADAVSVDAGLAFICRHDRRGEPPIAAALRVVSEVWPDAIVVADEPG</sequence>
<evidence type="ECO:0000256" key="4">
    <source>
        <dbReference type="ARBA" id="ARBA00023163"/>
    </source>
</evidence>
<dbReference type="PROSITE" id="PS50931">
    <property type="entry name" value="HTH_LYSR"/>
    <property type="match status" value="1"/>
</dbReference>
<evidence type="ECO:0000313" key="7">
    <source>
        <dbReference type="Proteomes" id="UP000599523"/>
    </source>
</evidence>
<organism evidence="6 7">
    <name type="scientific">Azoarcus taiwanensis</name>
    <dbReference type="NCBI Taxonomy" id="666964"/>
    <lineage>
        <taxon>Bacteria</taxon>
        <taxon>Pseudomonadati</taxon>
        <taxon>Pseudomonadota</taxon>
        <taxon>Betaproteobacteria</taxon>
        <taxon>Rhodocyclales</taxon>
        <taxon>Zoogloeaceae</taxon>
        <taxon>Azoarcus</taxon>
    </lineage>
</organism>
<comment type="similarity">
    <text evidence="1">Belongs to the LysR transcriptional regulatory family.</text>
</comment>
<dbReference type="EMBL" id="WTVM01000022">
    <property type="protein sequence ID" value="NMG02427.1"/>
    <property type="molecule type" value="Genomic_DNA"/>
</dbReference>
<dbReference type="Gene3D" id="3.40.190.10">
    <property type="entry name" value="Periplasmic binding protein-like II"/>
    <property type="match status" value="2"/>
</dbReference>
<dbReference type="AlphaFoldDB" id="A0A972F6R5"/>
<dbReference type="PRINTS" id="PR00039">
    <property type="entry name" value="HTHLYSR"/>
</dbReference>
<reference evidence="6" key="1">
    <citation type="submission" date="2019-12" db="EMBL/GenBank/DDBJ databases">
        <title>Comparative genomics gives insights into the taxonomy of the Azoarcus-Aromatoleum group and reveals separate origins of nif in the plant-associated Azoarcus and non-plant-associated Aromatoleum sub-groups.</title>
        <authorList>
            <person name="Lafos M."/>
            <person name="Maluk M."/>
            <person name="Batista M."/>
            <person name="Junghare M."/>
            <person name="Carmona M."/>
            <person name="Faoro H."/>
            <person name="Cruz L.M."/>
            <person name="Battistoni F."/>
            <person name="De Souza E."/>
            <person name="Pedrosa F."/>
            <person name="Chen W.-M."/>
            <person name="Poole P.S."/>
            <person name="Dixon R.A."/>
            <person name="James E.K."/>
        </authorList>
    </citation>
    <scope>NUCLEOTIDE SEQUENCE</scope>
    <source>
        <strain evidence="6">NSC3</strain>
    </source>
</reference>
<dbReference type="InterPro" id="IPR005119">
    <property type="entry name" value="LysR_subst-bd"/>
</dbReference>
<keyword evidence="2" id="KW-0805">Transcription regulation</keyword>
<accession>A0A972F6R5</accession>
<evidence type="ECO:0000313" key="6">
    <source>
        <dbReference type="EMBL" id="NMG02427.1"/>
    </source>
</evidence>
<evidence type="ECO:0000256" key="2">
    <source>
        <dbReference type="ARBA" id="ARBA00023015"/>
    </source>
</evidence>
<dbReference type="Pfam" id="PF00126">
    <property type="entry name" value="HTH_1"/>
    <property type="match status" value="1"/>
</dbReference>
<dbReference type="InterPro" id="IPR036390">
    <property type="entry name" value="WH_DNA-bd_sf"/>
</dbReference>
<gene>
    <name evidence="6" type="ORF">GPA21_05525</name>
</gene>
<comment type="caution">
    <text evidence="6">The sequence shown here is derived from an EMBL/GenBank/DDBJ whole genome shotgun (WGS) entry which is preliminary data.</text>
</comment>
<dbReference type="PANTHER" id="PTHR30126:SF40">
    <property type="entry name" value="HTH-TYPE TRANSCRIPTIONAL REGULATOR GLTR"/>
    <property type="match status" value="1"/>
</dbReference>
<dbReference type="GO" id="GO:0003700">
    <property type="term" value="F:DNA-binding transcription factor activity"/>
    <property type="evidence" value="ECO:0007669"/>
    <property type="project" value="InterPro"/>
</dbReference>
<dbReference type="PANTHER" id="PTHR30126">
    <property type="entry name" value="HTH-TYPE TRANSCRIPTIONAL REGULATOR"/>
    <property type="match status" value="1"/>
</dbReference>
<dbReference type="Gene3D" id="1.10.10.10">
    <property type="entry name" value="Winged helix-like DNA-binding domain superfamily/Winged helix DNA-binding domain"/>
    <property type="match status" value="1"/>
</dbReference>
<feature type="domain" description="HTH lysR-type" evidence="5">
    <location>
        <begin position="1"/>
        <end position="58"/>
    </location>
</feature>
<evidence type="ECO:0000259" key="5">
    <source>
        <dbReference type="PROSITE" id="PS50931"/>
    </source>
</evidence>
<keyword evidence="3" id="KW-0238">DNA-binding</keyword>
<dbReference type="GO" id="GO:0000976">
    <property type="term" value="F:transcription cis-regulatory region binding"/>
    <property type="evidence" value="ECO:0007669"/>
    <property type="project" value="TreeGrafter"/>
</dbReference>